<keyword evidence="2" id="KW-0812">Transmembrane</keyword>
<sequence>MTRPEDFSAYDAADPGTQPAELARMAELRPDLRVLVAANPSTPPEVLARLGALGDVAVDAALRRREGLTETFPVSPTTRLPVTPPPPGGSPAGTHDPYAPGSPYPADRDPYVAAPAVRDASPYAAPGGPGISGGAAGTYPGAAAGTYPGGAYPAGEGGYPGGPFPGGPYPGSPGYDGAGYSSSPAPWETATPERAGRGVVRWVVVGAVVVIAVVVLVAVMLGRGADPAPGPTGPVATEAPASGSPDAFAYGDDPYFDALWDSCESGDAQACDDLFQESPVDSEYEEFGASCGGRFPGTEEWCVDVMG</sequence>
<name>A0A3N4Z226_9MICO</name>
<gene>
    <name evidence="4" type="ORF">EDD32_1020</name>
</gene>
<accession>A0A3N4Z226</accession>
<feature type="region of interest" description="Disordered" evidence="1">
    <location>
        <begin position="67"/>
        <end position="110"/>
    </location>
</feature>
<feature type="transmembrane region" description="Helical" evidence="2">
    <location>
        <begin position="199"/>
        <end position="221"/>
    </location>
</feature>
<protein>
    <recommendedName>
        <fullName evidence="3">Leucine rich repeat variant domain-containing protein</fullName>
    </recommendedName>
</protein>
<dbReference type="Proteomes" id="UP000280726">
    <property type="component" value="Unassembled WGS sequence"/>
</dbReference>
<evidence type="ECO:0000313" key="4">
    <source>
        <dbReference type="EMBL" id="RPF26573.1"/>
    </source>
</evidence>
<comment type="caution">
    <text evidence="4">The sequence shown here is derived from an EMBL/GenBank/DDBJ whole genome shotgun (WGS) entry which is preliminary data.</text>
</comment>
<dbReference type="RefSeq" id="WP_123915352.1">
    <property type="nucleotide sequence ID" value="NZ_RKRA01000001.1"/>
</dbReference>
<reference evidence="4 5" key="1">
    <citation type="submission" date="2018-11" db="EMBL/GenBank/DDBJ databases">
        <title>Sequencing the genomes of 1000 actinobacteria strains.</title>
        <authorList>
            <person name="Klenk H.-P."/>
        </authorList>
    </citation>
    <scope>NUCLEOTIDE SEQUENCE [LARGE SCALE GENOMIC DNA]</scope>
    <source>
        <strain evidence="4 5">DSM 14418</strain>
    </source>
</reference>
<proteinExistence type="predicted"/>
<evidence type="ECO:0000256" key="2">
    <source>
        <dbReference type="SAM" id="Phobius"/>
    </source>
</evidence>
<dbReference type="InterPro" id="IPR057893">
    <property type="entry name" value="LRV_2"/>
</dbReference>
<dbReference type="OrthoDB" id="5197521at2"/>
<dbReference type="AlphaFoldDB" id="A0A3N4Z226"/>
<dbReference type="EMBL" id="RKRA01000001">
    <property type="protein sequence ID" value="RPF26573.1"/>
    <property type="molecule type" value="Genomic_DNA"/>
</dbReference>
<keyword evidence="5" id="KW-1185">Reference proteome</keyword>
<organism evidence="4 5">
    <name type="scientific">Georgenia muralis</name>
    <dbReference type="NCBI Taxonomy" id="154117"/>
    <lineage>
        <taxon>Bacteria</taxon>
        <taxon>Bacillati</taxon>
        <taxon>Actinomycetota</taxon>
        <taxon>Actinomycetes</taxon>
        <taxon>Micrococcales</taxon>
        <taxon>Bogoriellaceae</taxon>
        <taxon>Georgenia</taxon>
    </lineage>
</organism>
<keyword evidence="2" id="KW-0472">Membrane</keyword>
<keyword evidence="2" id="KW-1133">Transmembrane helix</keyword>
<evidence type="ECO:0000259" key="3">
    <source>
        <dbReference type="Pfam" id="PF25591"/>
    </source>
</evidence>
<evidence type="ECO:0000313" key="5">
    <source>
        <dbReference type="Proteomes" id="UP000280726"/>
    </source>
</evidence>
<evidence type="ECO:0000256" key="1">
    <source>
        <dbReference type="SAM" id="MobiDB-lite"/>
    </source>
</evidence>
<feature type="domain" description="Leucine rich repeat variant" evidence="3">
    <location>
        <begin position="7"/>
        <end position="65"/>
    </location>
</feature>
<dbReference type="Pfam" id="PF25591">
    <property type="entry name" value="LRV_2"/>
    <property type="match status" value="1"/>
</dbReference>